<evidence type="ECO:0000256" key="8">
    <source>
        <dbReference type="SAM" id="Phobius"/>
    </source>
</evidence>
<comment type="subcellular location">
    <subcellularLocation>
        <location evidence="1">Membrane</location>
        <topology evidence="1">Multi-pass membrane protein</topology>
    </subcellularLocation>
</comment>
<feature type="transmembrane region" description="Helical" evidence="8">
    <location>
        <begin position="1223"/>
        <end position="1243"/>
    </location>
</feature>
<dbReference type="GO" id="GO:0016887">
    <property type="term" value="F:ATP hydrolysis activity"/>
    <property type="evidence" value="ECO:0007669"/>
    <property type="project" value="InterPro"/>
</dbReference>
<evidence type="ECO:0000313" key="10">
    <source>
        <dbReference type="Proteomes" id="UP000008854"/>
    </source>
</evidence>
<proteinExistence type="predicted"/>
<feature type="transmembrane region" description="Helical" evidence="8">
    <location>
        <begin position="934"/>
        <end position="959"/>
    </location>
</feature>
<dbReference type="CDD" id="cd03263">
    <property type="entry name" value="ABC_subfamily_A"/>
    <property type="match status" value="2"/>
</dbReference>
<evidence type="ECO:0000256" key="3">
    <source>
        <dbReference type="ARBA" id="ARBA00022741"/>
    </source>
</evidence>
<sequence length="1820" mass="206274">MIGACSNFFWVTKKNILLFWRSWFQAIFVIVVPLLLVSVLVFLRGRATREVVLQPLNWSSFRVDSGFYFSHKYMAYAPNDTINLQIMNTVYMYTNLQPFGFKTEGEAVAFFQSDDVRSKQTLGAVIFDPFSNFSVTSYTIRLRSKSDWSTRVLFPMFFKGGPRSKDIAASPPNYKEEFLVLQYAIDRSLININCKVNDSSQKLKVVLQRMPFPPYIKDEFIIVIQKQLALMLILGFIFPTLYCTRLILIEKQRGIKEMLKLLGLGESTYWFSWLITNLFVFTLISLFLSILLCFPLSGNGPILGLSNPLLIFSSLLLYGISIFTFGFALSTLFNSAHTGVALVCTVLIVISLPYPLLERHYNELNLFIKLFTCLLPSLGMGFLCILIGQFEGAGLGVQFSSYFKPASPDDNLSIHLLCSMFIFDSIVFLILTHYISAVWPGKYGIPKPWYFPFLCLYRRKLTFEVLLDDLKPNELTRNVEETTGSLSLTNTAGRNQEFQTSQQTSTNNTDFVASDPFPEKNEPLLEYNDDGDDTLEQPSASSPDTYEYFESEPIGLQVGISIDHLCKVYSNKQSTVVAVSDLTMNIYEGQITVLLGHNGAGKTTTLSILTGLYPPTSGTACIYGHDIRNDIEGIHENLGFCSQHDVLYDTLTVEEHLYLSAHLRGCDNSTIEQQVERTLRKIYLHDKKKEYTKTLSGGMKRRLSIGMALIGDSKVLILDEPTSGLDPEARRQVWDILQAERQEKTILVTTHYMDEADHLGDRIAIMSGGELKCCGSPLFLKAKYGAGYLLSIVKQSSCSSEYVLKQVKHHIPNAFTRSDYGEEIRILLPLESIDKFGNLFEDLESNKISLGISSFGVSVTTMEEVFFQVSKQTNIVSCRNRETRESRRKTIEQSRFTSETKVDHKQLRNQGFLFYRQQFYALMTKRYIFTKRNLIFVFSQIIVPIAFTLIALFIFHHLLNKNNSPDPRLDLSLKPYGKDLLLTFSNEAEGWEKRQNTDQFIQSYMRQFDNKQVTPIEFNTSTGSYEDHLLKQIAIPHLFYFRLKSIIGLVVNTKSTPKDNIISLRAYFQGESFHAAPISLNAVVNGFLQYLTSVNQTICPSLTTNNSPPQIYVSNQPLPETKEERAKQIDEIEGLMRVVVAGFPLASNILFAASYLASCFGFFPVYETVTKAKHLQFVSGVKLALYWISIYMWDMCIFFLSVGSILLCFMVFNLEQFALGERFHNLVILFGLFMWAVLPQTYLLSRLFRSPTSGLVWITAINVFTASIGLIMVGLLSHPMIHQQAVGVCLMYFWIAISPSFCLSHGIFQLFINYQFRQVCDSPLVQFLCLVDQVNACCLKTCDPFCAYWTSNELSYELGGVGAHLTALLIHGFLYSSFVLISDSSIGRNLKICLIILYRRFRYRHHNSELLLLNQYHDDLSFDDSNLPAEDVDVRQHRHLVESLPYARLREQTSLALCRVSKTYGSVNPRCKQSRKPAVDRLSLAIPPSECFGLLGVNGAGKTTTFRMITGDLEPSSGHIIVVGHDLNRNLRKAQQSLGYCPQFDALLPYLTGHETLQLFARLRGVHEGLLNTEIDQLLSDLNLTSLAHVLVSRYSGGNRRKLSVAIALVGETPLICLDEPTTGVDPISRRHIWDLLLKYRRQGRTLVLSSHSMEECEALCSRVSIIVNGRMKCLGTCQHLKARFGHGYSLNVQVRIPMVNHHLSSLNTEPTVSSTSSSYVPSVVISPHVPHQLSLINAVDNVDSFIKREFPDARLVDRHQGVLQYHLPTDGRNQIRLSHIFNLMETNKTRLGLLNYSISQTTLEQIFIDLIKLQEPVNQ</sequence>
<keyword evidence="4" id="KW-0067">ATP-binding</keyword>
<evidence type="ECO:0000256" key="4">
    <source>
        <dbReference type="ARBA" id="ARBA00022840"/>
    </source>
</evidence>
<dbReference type="InterPro" id="IPR003439">
    <property type="entry name" value="ABC_transporter-like_ATP-bd"/>
</dbReference>
<keyword evidence="6 8" id="KW-0472">Membrane</keyword>
<feature type="compositionally biased region" description="Low complexity" evidence="7">
    <location>
        <begin position="499"/>
        <end position="509"/>
    </location>
</feature>
<dbReference type="SUPFAM" id="SSF52540">
    <property type="entry name" value="P-loop containing nucleoside triphosphate hydrolases"/>
    <property type="match status" value="2"/>
</dbReference>
<dbReference type="GO" id="GO:0016020">
    <property type="term" value="C:membrane"/>
    <property type="evidence" value="ECO:0007669"/>
    <property type="project" value="UniProtKB-SubCell"/>
</dbReference>
<dbReference type="PANTHER" id="PTHR19229">
    <property type="entry name" value="ATP-BINDING CASSETTE TRANSPORTER SUBFAMILY A ABCA"/>
    <property type="match status" value="1"/>
</dbReference>
<dbReference type="Proteomes" id="UP000008854">
    <property type="component" value="Unassembled WGS sequence"/>
</dbReference>
<evidence type="ECO:0000256" key="6">
    <source>
        <dbReference type="ARBA" id="ARBA00023136"/>
    </source>
</evidence>
<dbReference type="AlphaFoldDB" id="A0A5K4F0I9"/>
<feature type="transmembrane region" description="Helical" evidence="8">
    <location>
        <begin position="1033"/>
        <end position="1051"/>
    </location>
</feature>
<dbReference type="GO" id="GO:0140359">
    <property type="term" value="F:ABC-type transporter activity"/>
    <property type="evidence" value="ECO:0007669"/>
    <property type="project" value="InterPro"/>
</dbReference>
<dbReference type="InterPro" id="IPR026082">
    <property type="entry name" value="ABCA"/>
</dbReference>
<dbReference type="GO" id="GO:0005319">
    <property type="term" value="F:lipid transporter activity"/>
    <property type="evidence" value="ECO:0007669"/>
    <property type="project" value="TreeGrafter"/>
</dbReference>
<dbReference type="Pfam" id="PF12698">
    <property type="entry name" value="ABC2_membrane_3"/>
    <property type="match status" value="2"/>
</dbReference>
<keyword evidence="10" id="KW-1185">Reference proteome</keyword>
<dbReference type="FunCoup" id="A0A5K4F0I9">
    <property type="interactions" value="394"/>
</dbReference>
<dbReference type="WBParaSite" id="Smp_244710.1">
    <property type="protein sequence ID" value="Smp_244710.1"/>
    <property type="gene ID" value="Smp_244710"/>
</dbReference>
<evidence type="ECO:0000256" key="7">
    <source>
        <dbReference type="SAM" id="MobiDB-lite"/>
    </source>
</evidence>
<feature type="transmembrane region" description="Helical" evidence="8">
    <location>
        <begin position="1255"/>
        <end position="1276"/>
    </location>
</feature>
<feature type="transmembrane region" description="Helical" evidence="8">
    <location>
        <begin position="23"/>
        <end position="43"/>
    </location>
</feature>
<feature type="domain" description="ABC transporter" evidence="9">
    <location>
        <begin position="1455"/>
        <end position="1694"/>
    </location>
</feature>
<protein>
    <submittedName>
        <fullName evidence="11">ATP-binding cassette sub-family A member 3-like</fullName>
    </submittedName>
</protein>
<keyword evidence="5 8" id="KW-1133">Transmembrane helix</keyword>
<evidence type="ECO:0000313" key="11">
    <source>
        <dbReference type="WBParaSite" id="Smp_244710.1"/>
    </source>
</evidence>
<evidence type="ECO:0000259" key="9">
    <source>
        <dbReference type="PROSITE" id="PS50893"/>
    </source>
</evidence>
<dbReference type="PROSITE" id="PS00211">
    <property type="entry name" value="ABC_TRANSPORTER_1"/>
    <property type="match status" value="2"/>
</dbReference>
<reference evidence="11" key="2">
    <citation type="submission" date="2019-11" db="UniProtKB">
        <authorList>
            <consortium name="WormBaseParasite"/>
        </authorList>
    </citation>
    <scope>IDENTIFICATION</scope>
    <source>
        <strain evidence="11">Puerto Rican</strain>
    </source>
</reference>
<feature type="transmembrane region" description="Helical" evidence="8">
    <location>
        <begin position="366"/>
        <end position="390"/>
    </location>
</feature>
<dbReference type="InterPro" id="IPR003593">
    <property type="entry name" value="AAA+_ATPase"/>
</dbReference>
<dbReference type="InParanoid" id="A0A5K4F0I9"/>
<feature type="region of interest" description="Disordered" evidence="7">
    <location>
        <begin position="486"/>
        <end position="546"/>
    </location>
</feature>
<feature type="transmembrane region" description="Helical" evidence="8">
    <location>
        <begin position="1135"/>
        <end position="1163"/>
    </location>
</feature>
<evidence type="ECO:0000256" key="5">
    <source>
        <dbReference type="ARBA" id="ARBA00022989"/>
    </source>
</evidence>
<feature type="domain" description="ABC transporter" evidence="9">
    <location>
        <begin position="560"/>
        <end position="793"/>
    </location>
</feature>
<evidence type="ECO:0000256" key="1">
    <source>
        <dbReference type="ARBA" id="ARBA00004141"/>
    </source>
</evidence>
<dbReference type="Pfam" id="PF00005">
    <property type="entry name" value="ABC_tran"/>
    <property type="match status" value="2"/>
</dbReference>
<keyword evidence="3" id="KW-0547">Nucleotide-binding</keyword>
<feature type="transmembrane region" description="Helical" evidence="8">
    <location>
        <begin position="412"/>
        <end position="435"/>
    </location>
</feature>
<accession>A0A5K4F0I9</accession>
<dbReference type="Pfam" id="PF23321">
    <property type="entry name" value="R1_ABCA1"/>
    <property type="match status" value="1"/>
</dbReference>
<dbReference type="InterPro" id="IPR013525">
    <property type="entry name" value="ABC2_TM"/>
</dbReference>
<organism evidence="10 11">
    <name type="scientific">Schistosoma mansoni</name>
    <name type="common">Blood fluke</name>
    <dbReference type="NCBI Taxonomy" id="6183"/>
    <lineage>
        <taxon>Eukaryota</taxon>
        <taxon>Metazoa</taxon>
        <taxon>Spiralia</taxon>
        <taxon>Lophotrochozoa</taxon>
        <taxon>Platyhelminthes</taxon>
        <taxon>Trematoda</taxon>
        <taxon>Digenea</taxon>
        <taxon>Strigeidida</taxon>
        <taxon>Schistosomatoidea</taxon>
        <taxon>Schistosomatidae</taxon>
        <taxon>Schistosoma</taxon>
    </lineage>
</organism>
<feature type="transmembrane region" description="Helical" evidence="8">
    <location>
        <begin position="269"/>
        <end position="297"/>
    </location>
</feature>
<feature type="compositionally biased region" description="Polar residues" evidence="7">
    <location>
        <begin position="486"/>
        <end position="498"/>
    </location>
</feature>
<dbReference type="FunFam" id="3.40.50.300:FF:000933">
    <property type="entry name" value="ABC transporter A family member 7"/>
    <property type="match status" value="1"/>
</dbReference>
<feature type="transmembrane region" description="Helical" evidence="8">
    <location>
        <begin position="228"/>
        <end position="249"/>
    </location>
</feature>
<name>A0A5K4F0I9_SCHMA</name>
<keyword evidence="2 8" id="KW-0812">Transmembrane</keyword>
<dbReference type="InterPro" id="IPR017871">
    <property type="entry name" value="ABC_transporter-like_CS"/>
</dbReference>
<reference evidence="10" key="1">
    <citation type="journal article" date="2012" name="PLoS Negl. Trop. Dis.">
        <title>A systematically improved high quality genome and transcriptome of the human blood fluke Schistosoma mansoni.</title>
        <authorList>
            <person name="Protasio A.V."/>
            <person name="Tsai I.J."/>
            <person name="Babbage A."/>
            <person name="Nichol S."/>
            <person name="Hunt M."/>
            <person name="Aslett M.A."/>
            <person name="De Silva N."/>
            <person name="Velarde G.S."/>
            <person name="Anderson T.J."/>
            <person name="Clark R.C."/>
            <person name="Davidson C."/>
            <person name="Dillon G.P."/>
            <person name="Holroyd N.E."/>
            <person name="LoVerde P.T."/>
            <person name="Lloyd C."/>
            <person name="McQuillan J."/>
            <person name="Oliveira G."/>
            <person name="Otto T.D."/>
            <person name="Parker-Manuel S.J."/>
            <person name="Quail M.A."/>
            <person name="Wilson R.A."/>
            <person name="Zerlotini A."/>
            <person name="Dunne D.W."/>
            <person name="Berriman M."/>
        </authorList>
    </citation>
    <scope>NUCLEOTIDE SEQUENCE [LARGE SCALE GENOMIC DNA]</scope>
    <source>
        <strain evidence="10">Puerto Rican</strain>
    </source>
</reference>
<dbReference type="PANTHER" id="PTHR19229:SF250">
    <property type="entry name" value="ABC TRANSPORTER DOMAIN-CONTAINING PROTEIN-RELATED"/>
    <property type="match status" value="1"/>
</dbReference>
<dbReference type="PROSITE" id="PS50893">
    <property type="entry name" value="ABC_TRANSPORTER_2"/>
    <property type="match status" value="2"/>
</dbReference>
<dbReference type="InterPro" id="IPR027417">
    <property type="entry name" value="P-loop_NTPase"/>
</dbReference>
<feature type="transmembrane region" description="Helical" evidence="8">
    <location>
        <begin position="1183"/>
        <end position="1211"/>
    </location>
</feature>
<dbReference type="Gene3D" id="3.40.50.300">
    <property type="entry name" value="P-loop containing nucleotide triphosphate hydrolases"/>
    <property type="match status" value="2"/>
</dbReference>
<dbReference type="STRING" id="6183.A0A5K4F0I9"/>
<dbReference type="InterPro" id="IPR056264">
    <property type="entry name" value="R2_ABCA1-4-like"/>
</dbReference>
<dbReference type="FunFam" id="3.40.50.300:FF:002470">
    <property type="entry name" value="ABC transporter, putative"/>
    <property type="match status" value="1"/>
</dbReference>
<feature type="transmembrane region" description="Helical" evidence="8">
    <location>
        <begin position="309"/>
        <end position="329"/>
    </location>
</feature>
<dbReference type="SMART" id="SM00382">
    <property type="entry name" value="AAA"/>
    <property type="match status" value="2"/>
</dbReference>
<dbReference type="SMR" id="A0A5K4F0I9"/>
<feature type="transmembrane region" description="Helical" evidence="8">
    <location>
        <begin position="1288"/>
        <end position="1312"/>
    </location>
</feature>
<dbReference type="GO" id="GO:0005524">
    <property type="term" value="F:ATP binding"/>
    <property type="evidence" value="ECO:0007669"/>
    <property type="project" value="UniProtKB-KW"/>
</dbReference>
<evidence type="ECO:0000256" key="2">
    <source>
        <dbReference type="ARBA" id="ARBA00022692"/>
    </source>
</evidence>
<feature type="transmembrane region" description="Helical" evidence="8">
    <location>
        <begin position="335"/>
        <end position="354"/>
    </location>
</feature>